<name>A0A5C1ABK7_9BACT</name>
<dbReference type="AlphaFoldDB" id="A0A5C1ABK7"/>
<organism evidence="4 5">
    <name type="scientific">Limnoglobus roseus</name>
    <dbReference type="NCBI Taxonomy" id="2598579"/>
    <lineage>
        <taxon>Bacteria</taxon>
        <taxon>Pseudomonadati</taxon>
        <taxon>Planctomycetota</taxon>
        <taxon>Planctomycetia</taxon>
        <taxon>Gemmatales</taxon>
        <taxon>Gemmataceae</taxon>
        <taxon>Limnoglobus</taxon>
    </lineage>
</organism>
<dbReference type="Gene3D" id="3.50.50.60">
    <property type="entry name" value="FAD/NAD(P)-binding domain"/>
    <property type="match status" value="1"/>
</dbReference>
<accession>A0A5C1ABK7</accession>
<dbReference type="PANTHER" id="PTHR42923:SF47">
    <property type="entry name" value="BLR3003 PROTEIN"/>
    <property type="match status" value="1"/>
</dbReference>
<dbReference type="RefSeq" id="WP_149109300.1">
    <property type="nucleotide sequence ID" value="NZ_CP042425.1"/>
</dbReference>
<evidence type="ECO:0000259" key="3">
    <source>
        <dbReference type="Pfam" id="PF01593"/>
    </source>
</evidence>
<proteinExistence type="predicted"/>
<dbReference type="GO" id="GO:0016491">
    <property type="term" value="F:oxidoreductase activity"/>
    <property type="evidence" value="ECO:0007669"/>
    <property type="project" value="UniProtKB-KW"/>
</dbReference>
<reference evidence="5" key="1">
    <citation type="submission" date="2019-08" db="EMBL/GenBank/DDBJ databases">
        <title>Limnoglobus roseus gen. nov., sp. nov., a novel freshwater planctomycete with a giant genome from the family Gemmataceae.</title>
        <authorList>
            <person name="Kulichevskaya I.S."/>
            <person name="Naumoff D.G."/>
            <person name="Miroshnikov K."/>
            <person name="Ivanova A."/>
            <person name="Philippov D.A."/>
            <person name="Hakobyan A."/>
            <person name="Rijpstra I.C."/>
            <person name="Sinninghe Damste J.S."/>
            <person name="Liesack W."/>
            <person name="Dedysh S.N."/>
        </authorList>
    </citation>
    <scope>NUCLEOTIDE SEQUENCE [LARGE SCALE GENOMIC DNA]</scope>
    <source>
        <strain evidence="5">PX52</strain>
    </source>
</reference>
<dbReference type="InterPro" id="IPR017830">
    <property type="entry name" value="SQase_HpnE"/>
</dbReference>
<evidence type="ECO:0000313" key="5">
    <source>
        <dbReference type="Proteomes" id="UP000324974"/>
    </source>
</evidence>
<dbReference type="InterPro" id="IPR036188">
    <property type="entry name" value="FAD/NAD-bd_sf"/>
</dbReference>
<dbReference type="InterPro" id="IPR001613">
    <property type="entry name" value="Flavin_amine_oxidase"/>
</dbReference>
<evidence type="ECO:0000256" key="1">
    <source>
        <dbReference type="ARBA" id="ARBA00001974"/>
    </source>
</evidence>
<feature type="domain" description="Amine oxidase" evidence="3">
    <location>
        <begin position="13"/>
        <end position="436"/>
    </location>
</feature>
<dbReference type="KEGG" id="lrs:PX52LOC_01296"/>
<keyword evidence="5" id="KW-1185">Reference proteome</keyword>
<dbReference type="NCBIfam" id="TIGR03467">
    <property type="entry name" value="HpnE"/>
    <property type="match status" value="1"/>
</dbReference>
<dbReference type="PRINTS" id="PR00757">
    <property type="entry name" value="AMINEOXDASEF"/>
</dbReference>
<dbReference type="SUPFAM" id="SSF51905">
    <property type="entry name" value="FAD/NAD(P)-binding domain"/>
    <property type="match status" value="1"/>
</dbReference>
<dbReference type="EMBL" id="CP042425">
    <property type="protein sequence ID" value="QEL14408.1"/>
    <property type="molecule type" value="Genomic_DNA"/>
</dbReference>
<comment type="cofactor">
    <cofactor evidence="1">
        <name>FAD</name>
        <dbReference type="ChEBI" id="CHEBI:57692"/>
    </cofactor>
</comment>
<keyword evidence="2" id="KW-0560">Oxidoreductase</keyword>
<dbReference type="Proteomes" id="UP000324974">
    <property type="component" value="Chromosome"/>
</dbReference>
<gene>
    <name evidence="4" type="ORF">PX52LOC_01296</name>
</gene>
<dbReference type="PANTHER" id="PTHR42923">
    <property type="entry name" value="PROTOPORPHYRINOGEN OXIDASE"/>
    <property type="match status" value="1"/>
</dbReference>
<dbReference type="OrthoDB" id="9814556at2"/>
<sequence>MTSPSILIVGGGLAGLAAATALAPRGYRVTVLESRPRLGGRASSFSDPATGQLVDACQHVSMGCCTNFAHFCRTLGIEHFLEPQRTLWFQTPDRRVSLFRADPWPAPFHLGRALAGAHYLSETDKLRIGWGLLQLRRTSPDADPPLLPWLHAHRQNARTIDRFWGIVLTSALNETVDRVGLKYARKVFVDGFMGHRDGFTVQLPRVPLGRLYGDELRAWLKSHDVEVRENCGVKSLLMGESQSPPVAATGGLSGVTLRDGGTIGGNRVLLTVPFDRVLDLLPPEIAVQPFFARIANLTPSPITSVHLWFDRDLTPLPHVVLVDCLGQWVFNRGGGYVQVVVSASRPLKSQGREKVQEEIVAELRRLYPSDAKLLRAKVVTEHTATFSAVPGVDAFRPPQATPAPNLFLAGDWTQTGWPATMEGAVRSGYLAAEAILAADGRPEALVRPDLA</sequence>
<dbReference type="InterPro" id="IPR050464">
    <property type="entry name" value="Zeta_carotene_desat/Oxidored"/>
</dbReference>
<dbReference type="Pfam" id="PF01593">
    <property type="entry name" value="Amino_oxidase"/>
    <property type="match status" value="1"/>
</dbReference>
<evidence type="ECO:0000313" key="4">
    <source>
        <dbReference type="EMBL" id="QEL14408.1"/>
    </source>
</evidence>
<protein>
    <submittedName>
        <fullName evidence="4">FAD-dependent oxidoreductase</fullName>
    </submittedName>
</protein>
<dbReference type="InterPro" id="IPR002937">
    <property type="entry name" value="Amino_oxidase"/>
</dbReference>
<evidence type="ECO:0000256" key="2">
    <source>
        <dbReference type="ARBA" id="ARBA00023002"/>
    </source>
</evidence>